<protein>
    <submittedName>
        <fullName evidence="1">Uncharacterized protein</fullName>
    </submittedName>
</protein>
<proteinExistence type="predicted"/>
<keyword evidence="2" id="KW-1185">Reference proteome</keyword>
<comment type="caution">
    <text evidence="1">The sequence shown here is derived from an EMBL/GenBank/DDBJ whole genome shotgun (WGS) entry which is preliminary data.</text>
</comment>
<accession>A0AAE0Z6A9</accession>
<dbReference type="Proteomes" id="UP001283361">
    <property type="component" value="Unassembled WGS sequence"/>
</dbReference>
<reference evidence="1" key="1">
    <citation type="journal article" date="2023" name="G3 (Bethesda)">
        <title>A reference genome for the long-term kleptoplast-retaining sea slug Elysia crispata morphotype clarki.</title>
        <authorList>
            <person name="Eastman K.E."/>
            <person name="Pendleton A.L."/>
            <person name="Shaikh M.A."/>
            <person name="Suttiyut T."/>
            <person name="Ogas R."/>
            <person name="Tomko P."/>
            <person name="Gavelis G."/>
            <person name="Widhalm J.R."/>
            <person name="Wisecaver J.H."/>
        </authorList>
    </citation>
    <scope>NUCLEOTIDE SEQUENCE</scope>
    <source>
        <strain evidence="1">ECLA1</strain>
    </source>
</reference>
<evidence type="ECO:0000313" key="2">
    <source>
        <dbReference type="Proteomes" id="UP001283361"/>
    </source>
</evidence>
<organism evidence="1 2">
    <name type="scientific">Elysia crispata</name>
    <name type="common">lettuce slug</name>
    <dbReference type="NCBI Taxonomy" id="231223"/>
    <lineage>
        <taxon>Eukaryota</taxon>
        <taxon>Metazoa</taxon>
        <taxon>Spiralia</taxon>
        <taxon>Lophotrochozoa</taxon>
        <taxon>Mollusca</taxon>
        <taxon>Gastropoda</taxon>
        <taxon>Heterobranchia</taxon>
        <taxon>Euthyneura</taxon>
        <taxon>Panpulmonata</taxon>
        <taxon>Sacoglossa</taxon>
        <taxon>Placobranchoidea</taxon>
        <taxon>Plakobranchidae</taxon>
        <taxon>Elysia</taxon>
    </lineage>
</organism>
<gene>
    <name evidence="1" type="ORF">RRG08_014844</name>
</gene>
<dbReference type="EMBL" id="JAWDGP010004610">
    <property type="protein sequence ID" value="KAK3763056.1"/>
    <property type="molecule type" value="Genomic_DNA"/>
</dbReference>
<sequence>MSGLDRTSFENLTDGHVARLYQHRMFWETSGRNLGNIKTVKICIRTVNLDFARLCGKSSSRRLPLDLFRLEALTTRQLYKANYTGQIGFIHLDPYLCP</sequence>
<evidence type="ECO:0000313" key="1">
    <source>
        <dbReference type="EMBL" id="KAK3763056.1"/>
    </source>
</evidence>
<name>A0AAE0Z6A9_9GAST</name>
<dbReference type="AlphaFoldDB" id="A0AAE0Z6A9"/>